<dbReference type="GO" id="GO:0042981">
    <property type="term" value="P:regulation of apoptotic process"/>
    <property type="evidence" value="ECO:0007669"/>
    <property type="project" value="InterPro"/>
</dbReference>
<name>A0A6J8ALJ4_MYTCO</name>
<dbReference type="InterPro" id="IPR011029">
    <property type="entry name" value="DEATH-like_dom_sf"/>
</dbReference>
<dbReference type="Pfam" id="PF01335">
    <property type="entry name" value="DED"/>
    <property type="match status" value="1"/>
</dbReference>
<dbReference type="Proteomes" id="UP000507470">
    <property type="component" value="Unassembled WGS sequence"/>
</dbReference>
<dbReference type="SMART" id="SM00031">
    <property type="entry name" value="DED"/>
    <property type="match status" value="1"/>
</dbReference>
<keyword evidence="4" id="KW-1185">Reference proteome</keyword>
<gene>
    <name evidence="3" type="ORF">MCOR_9096</name>
</gene>
<dbReference type="PROSITE" id="PS50168">
    <property type="entry name" value="DED"/>
    <property type="match status" value="1"/>
</dbReference>
<evidence type="ECO:0000313" key="4">
    <source>
        <dbReference type="Proteomes" id="UP000507470"/>
    </source>
</evidence>
<dbReference type="CDD" id="cd00045">
    <property type="entry name" value="DED"/>
    <property type="match status" value="1"/>
</dbReference>
<dbReference type="Gene3D" id="1.10.533.10">
    <property type="entry name" value="Death Domain, Fas"/>
    <property type="match status" value="1"/>
</dbReference>
<evidence type="ECO:0000256" key="1">
    <source>
        <dbReference type="ARBA" id="ARBA00022703"/>
    </source>
</evidence>
<dbReference type="InterPro" id="IPR001875">
    <property type="entry name" value="DED_dom"/>
</dbReference>
<evidence type="ECO:0000259" key="2">
    <source>
        <dbReference type="PROSITE" id="PS50168"/>
    </source>
</evidence>
<dbReference type="EMBL" id="CACVKT020001654">
    <property type="protein sequence ID" value="CAC5370145.1"/>
    <property type="molecule type" value="Genomic_DNA"/>
</dbReference>
<evidence type="ECO:0000313" key="3">
    <source>
        <dbReference type="EMBL" id="CAC5370145.1"/>
    </source>
</evidence>
<protein>
    <recommendedName>
        <fullName evidence="2">DED domain-containing protein</fullName>
    </recommendedName>
</protein>
<reference evidence="3 4" key="1">
    <citation type="submission" date="2020-06" db="EMBL/GenBank/DDBJ databases">
        <authorList>
            <person name="Li R."/>
            <person name="Bekaert M."/>
        </authorList>
    </citation>
    <scope>NUCLEOTIDE SEQUENCE [LARGE SCALE GENOMIC DNA]</scope>
    <source>
        <strain evidence="4">wild</strain>
    </source>
</reference>
<dbReference type="PANTHER" id="PTHR48169:SF7">
    <property type="entry name" value="CASPASE 10"/>
    <property type="match status" value="1"/>
</dbReference>
<dbReference type="SUPFAM" id="SSF47986">
    <property type="entry name" value="DEATH domain"/>
    <property type="match status" value="1"/>
</dbReference>
<dbReference type="AlphaFoldDB" id="A0A6J8ALJ4"/>
<keyword evidence="1" id="KW-0053">Apoptosis</keyword>
<organism evidence="3 4">
    <name type="scientific">Mytilus coruscus</name>
    <name type="common">Sea mussel</name>
    <dbReference type="NCBI Taxonomy" id="42192"/>
    <lineage>
        <taxon>Eukaryota</taxon>
        <taxon>Metazoa</taxon>
        <taxon>Spiralia</taxon>
        <taxon>Lophotrochozoa</taxon>
        <taxon>Mollusca</taxon>
        <taxon>Bivalvia</taxon>
        <taxon>Autobranchia</taxon>
        <taxon>Pteriomorphia</taxon>
        <taxon>Mytilida</taxon>
        <taxon>Mytiloidea</taxon>
        <taxon>Mytilidae</taxon>
        <taxon>Mytilinae</taxon>
        <taxon>Mytilus</taxon>
    </lineage>
</organism>
<dbReference type="PANTHER" id="PTHR48169">
    <property type="entry name" value="DED DOMAIN-CONTAINING PROTEIN"/>
    <property type="match status" value="1"/>
</dbReference>
<dbReference type="OrthoDB" id="6110800at2759"/>
<sequence>MADSVEKLDMASTDNANHSVGEGLLPEAFLPDPPSEDWELNILLDDIAQGITVEDLKRLKSYCIGGPGKRTLSEMKDAIDLFTHLRQTRRLTKDNLIVLQSMLFHLHRRDLQKKVVEYARRLGNVLHFYTPSDQPENGYQHLTIHVEGTVNFDRIKLEKLRYGVARLLCIPLDLLL</sequence>
<feature type="domain" description="DED" evidence="2">
    <location>
        <begin position="39"/>
        <end position="117"/>
    </location>
</feature>
<dbReference type="GO" id="GO:0006915">
    <property type="term" value="P:apoptotic process"/>
    <property type="evidence" value="ECO:0007669"/>
    <property type="project" value="UniProtKB-KW"/>
</dbReference>
<accession>A0A6J8ALJ4</accession>
<proteinExistence type="predicted"/>